<reference evidence="3" key="1">
    <citation type="journal article" date="2020" name="Nature">
        <title>Giant virus diversity and host interactions through global metagenomics.</title>
        <authorList>
            <person name="Schulz F."/>
            <person name="Roux S."/>
            <person name="Paez-Espino D."/>
            <person name="Jungbluth S."/>
            <person name="Walsh D.A."/>
            <person name="Denef V.J."/>
            <person name="McMahon K.D."/>
            <person name="Konstantinidis K.T."/>
            <person name="Eloe-Fadrosh E.A."/>
            <person name="Kyrpides N.C."/>
            <person name="Woyke T."/>
        </authorList>
    </citation>
    <scope>NUCLEOTIDE SEQUENCE</scope>
    <source>
        <strain evidence="3">GVMAG-M-3300023174-24</strain>
    </source>
</reference>
<keyword evidence="2" id="KW-1133">Transmembrane helix</keyword>
<keyword evidence="2" id="KW-0812">Transmembrane</keyword>
<accession>A0A6C0DLU9</accession>
<feature type="transmembrane region" description="Helical" evidence="2">
    <location>
        <begin position="176"/>
        <end position="198"/>
    </location>
</feature>
<evidence type="ECO:0000256" key="2">
    <source>
        <dbReference type="SAM" id="Phobius"/>
    </source>
</evidence>
<protein>
    <submittedName>
        <fullName evidence="3">Uncharacterized protein</fullName>
    </submittedName>
</protein>
<proteinExistence type="predicted"/>
<dbReference type="AlphaFoldDB" id="A0A6C0DLU9"/>
<keyword evidence="2" id="KW-0472">Membrane</keyword>
<feature type="region of interest" description="Disordered" evidence="1">
    <location>
        <begin position="65"/>
        <end position="91"/>
    </location>
</feature>
<name>A0A6C0DLU9_9ZZZZ</name>
<evidence type="ECO:0000256" key="1">
    <source>
        <dbReference type="SAM" id="MobiDB-lite"/>
    </source>
</evidence>
<sequence length="247" mass="28780">MENSITRIADLPDTMTSQSNTSYSMNIPQNINNNPPISSGGQTDNGLPTNYIPINVHPNPYGISAQNPIMPIPQQTTGQQQQQPQQQQPQYQQMNYIGQPTQSQQFMSQEHQQQRLPSRDIPRDATGYIQDEQIQPNYIPKSTVKNDYVREYEDTTEKNMREYEQKKRHENRLDMIFTELQTPLLIAILFFIFQMPIINTMIFKKFSFLSIYTMDGNFNIYGLLFKSLLFASLFYSITKSMKFLSEF</sequence>
<feature type="transmembrane region" description="Helical" evidence="2">
    <location>
        <begin position="218"/>
        <end position="237"/>
    </location>
</feature>
<evidence type="ECO:0000313" key="3">
    <source>
        <dbReference type="EMBL" id="QHT17210.1"/>
    </source>
</evidence>
<dbReference type="EMBL" id="MN739632">
    <property type="protein sequence ID" value="QHT17210.1"/>
    <property type="molecule type" value="Genomic_DNA"/>
</dbReference>
<organism evidence="3">
    <name type="scientific">viral metagenome</name>
    <dbReference type="NCBI Taxonomy" id="1070528"/>
    <lineage>
        <taxon>unclassified sequences</taxon>
        <taxon>metagenomes</taxon>
        <taxon>organismal metagenomes</taxon>
    </lineage>
</organism>
<feature type="compositionally biased region" description="Low complexity" evidence="1">
    <location>
        <begin position="68"/>
        <end position="91"/>
    </location>
</feature>
<feature type="region of interest" description="Disordered" evidence="1">
    <location>
        <begin position="1"/>
        <end position="21"/>
    </location>
</feature>